<dbReference type="Proteomes" id="UP001237105">
    <property type="component" value="Unassembled WGS sequence"/>
</dbReference>
<sequence length="290" mass="31206">MTPKSLTNQPTSLTTELREWQIEIGSTVLLGPGTPIPIAEIEGLGAPEVRPQDVDNPIGDGTLPGADHYGPRTVRIEAGIKTPGDPTAATKILSRLQQAARAEGIRTSTGKMSVLRARWPGHETRRLYGRIRRMEATSIASSVHGWIPLDIEFVAMDPLIHADTPSHLTLGLDQAARPGRITNTGDSPAWPTLRIKGPVAQPRVWNTVTGQRLEVAVSLRAGEYVDLATRPGTRWALRNGATNIAGSLSPRSRLDHFALPPGASEIAWSGDDLTATSSLTLSWRSAHTTL</sequence>
<evidence type="ECO:0000313" key="1">
    <source>
        <dbReference type="EMBL" id="MDI3417981.1"/>
    </source>
</evidence>
<dbReference type="EMBL" id="JASCIS010000004">
    <property type="protein sequence ID" value="MDI3417981.1"/>
    <property type="molecule type" value="Genomic_DNA"/>
</dbReference>
<dbReference type="RefSeq" id="WP_282533903.1">
    <property type="nucleotide sequence ID" value="NZ_JASCIS010000004.1"/>
</dbReference>
<reference evidence="1 2" key="1">
    <citation type="submission" date="2023-05" db="EMBL/GenBank/DDBJ databases">
        <title>Draft genome sequence of Streptomyces sp. B-S-A12 isolated from a cave soil in Thailand.</title>
        <authorList>
            <person name="Chamroensaksri N."/>
            <person name="Muangham S."/>
        </authorList>
    </citation>
    <scope>NUCLEOTIDE SEQUENCE [LARGE SCALE GENOMIC DNA]</scope>
    <source>
        <strain evidence="1 2">B-S-A12</strain>
    </source>
</reference>
<organism evidence="1 2">
    <name type="scientific">Streptomyces luteolus</name>
    <dbReference type="NCBI Taxonomy" id="3043615"/>
    <lineage>
        <taxon>Bacteria</taxon>
        <taxon>Bacillati</taxon>
        <taxon>Actinomycetota</taxon>
        <taxon>Actinomycetes</taxon>
        <taxon>Kitasatosporales</taxon>
        <taxon>Streptomycetaceae</taxon>
        <taxon>Streptomyces</taxon>
    </lineage>
</organism>
<evidence type="ECO:0008006" key="3">
    <source>
        <dbReference type="Google" id="ProtNLM"/>
    </source>
</evidence>
<comment type="caution">
    <text evidence="1">The sequence shown here is derived from an EMBL/GenBank/DDBJ whole genome shotgun (WGS) entry which is preliminary data.</text>
</comment>
<keyword evidence="2" id="KW-1185">Reference proteome</keyword>
<protein>
    <recommendedName>
        <fullName evidence="3">Phage tail protein</fullName>
    </recommendedName>
</protein>
<proteinExistence type="predicted"/>
<accession>A0ABT6SQV4</accession>
<name>A0ABT6SQV4_9ACTN</name>
<gene>
    <name evidence="1" type="ORF">QIT00_05290</name>
</gene>
<evidence type="ECO:0000313" key="2">
    <source>
        <dbReference type="Proteomes" id="UP001237105"/>
    </source>
</evidence>